<reference evidence="2" key="1">
    <citation type="submission" date="2023-07" db="EMBL/GenBank/DDBJ databases">
        <title>Sorghum-associated microbial communities from plants grown in Nebraska, USA.</title>
        <authorList>
            <person name="Schachtman D."/>
        </authorList>
    </citation>
    <scope>NUCLEOTIDE SEQUENCE</scope>
    <source>
        <strain evidence="2">BE330</strain>
    </source>
</reference>
<evidence type="ECO:0000313" key="3">
    <source>
        <dbReference type="Proteomes" id="UP001185331"/>
    </source>
</evidence>
<proteinExistence type="predicted"/>
<dbReference type="CDD" id="cd00077">
    <property type="entry name" value="HDc"/>
    <property type="match status" value="1"/>
</dbReference>
<organism evidence="2 3">
    <name type="scientific">Deinococcus soli</name>
    <name type="common">ex Cha et al. 2016</name>
    <dbReference type="NCBI Taxonomy" id="1309411"/>
    <lineage>
        <taxon>Bacteria</taxon>
        <taxon>Thermotogati</taxon>
        <taxon>Deinococcota</taxon>
        <taxon>Deinococci</taxon>
        <taxon>Deinococcales</taxon>
        <taxon>Deinococcaceae</taxon>
        <taxon>Deinococcus</taxon>
    </lineage>
</organism>
<dbReference type="RefSeq" id="WP_309852839.1">
    <property type="nucleotide sequence ID" value="NZ_JAVDQJ010000003.1"/>
</dbReference>
<dbReference type="PANTHER" id="PTHR46246:SF1">
    <property type="entry name" value="GUANOSINE-3',5'-BIS(DIPHOSPHATE) 3'-PYROPHOSPHOHYDROLASE MESH1"/>
    <property type="match status" value="1"/>
</dbReference>
<dbReference type="InterPro" id="IPR052194">
    <property type="entry name" value="MESH1"/>
</dbReference>
<sequence length="247" mass="27444">MPDFPLTERFLHALARAHHWHAGQYRKVAEGDTPTVPYLSHLLGVASIALEFGATEDEAIAALLHDALEDGPENIQTDVARRGETREELRRVIRQEFGNQVERLVSGATEETALIEGRKAPWPERKKAYLQKLIRTEDPESAASLLVSAADKVHNARNILADVLTFGDTPDRRVVFFDRFNAGQAGTLQYYRLLVRAYRRAPGAQGQPRLQALIGELDRTVTALEQACGVGEEHVVALPLLRDALPD</sequence>
<comment type="caution">
    <text evidence="2">The sequence shown here is derived from an EMBL/GenBank/DDBJ whole genome shotgun (WGS) entry which is preliminary data.</text>
</comment>
<gene>
    <name evidence="2" type="ORF">J2Y00_001667</name>
</gene>
<feature type="domain" description="HD/PDEase" evidence="1">
    <location>
        <begin position="34"/>
        <end position="165"/>
    </location>
</feature>
<dbReference type="AlphaFoldDB" id="A0AAE4BMW3"/>
<dbReference type="EMBL" id="JAVDQK010000003">
    <property type="protein sequence ID" value="MDR6218106.1"/>
    <property type="molecule type" value="Genomic_DNA"/>
</dbReference>
<dbReference type="Pfam" id="PF13328">
    <property type="entry name" value="HD_4"/>
    <property type="match status" value="1"/>
</dbReference>
<dbReference type="GO" id="GO:0008893">
    <property type="term" value="F:guanosine-3',5'-bis(diphosphate) 3'-diphosphatase activity"/>
    <property type="evidence" value="ECO:0007669"/>
    <property type="project" value="TreeGrafter"/>
</dbReference>
<dbReference type="Gene3D" id="1.10.3210.10">
    <property type="entry name" value="Hypothetical protein af1432"/>
    <property type="match status" value="1"/>
</dbReference>
<name>A0AAE4BMW3_9DEIO</name>
<dbReference type="InterPro" id="IPR003607">
    <property type="entry name" value="HD/PDEase_dom"/>
</dbReference>
<protein>
    <recommendedName>
        <fullName evidence="1">HD/PDEase domain-containing protein</fullName>
    </recommendedName>
</protein>
<dbReference type="PANTHER" id="PTHR46246">
    <property type="entry name" value="GUANOSINE-3',5'-BIS(DIPHOSPHATE) 3'-PYROPHOSPHOHYDROLASE MESH1"/>
    <property type="match status" value="1"/>
</dbReference>
<evidence type="ECO:0000259" key="1">
    <source>
        <dbReference type="SMART" id="SM00471"/>
    </source>
</evidence>
<accession>A0AAE4BMW3</accession>
<dbReference type="Proteomes" id="UP001185331">
    <property type="component" value="Unassembled WGS sequence"/>
</dbReference>
<dbReference type="SUPFAM" id="SSF109604">
    <property type="entry name" value="HD-domain/PDEase-like"/>
    <property type="match status" value="1"/>
</dbReference>
<evidence type="ECO:0000313" key="2">
    <source>
        <dbReference type="EMBL" id="MDR6218106.1"/>
    </source>
</evidence>
<dbReference type="SMART" id="SM00471">
    <property type="entry name" value="HDc"/>
    <property type="match status" value="1"/>
</dbReference>